<dbReference type="InterPro" id="IPR011650">
    <property type="entry name" value="Peptidase_M20_dimer"/>
</dbReference>
<organism evidence="10 11">
    <name type="scientific">Eiseniibacteriota bacterium</name>
    <dbReference type="NCBI Taxonomy" id="2212470"/>
    <lineage>
        <taxon>Bacteria</taxon>
        <taxon>Candidatus Eiseniibacteriota</taxon>
    </lineage>
</organism>
<feature type="region of interest" description="Disordered" evidence="8">
    <location>
        <begin position="1"/>
        <end position="34"/>
    </location>
</feature>
<evidence type="ECO:0000313" key="10">
    <source>
        <dbReference type="EMBL" id="TMQ58747.1"/>
    </source>
</evidence>
<evidence type="ECO:0000259" key="9">
    <source>
        <dbReference type="Pfam" id="PF07687"/>
    </source>
</evidence>
<comment type="cofactor">
    <cofactor evidence="2">
        <name>Zn(2+)</name>
        <dbReference type="ChEBI" id="CHEBI:29105"/>
    </cofactor>
</comment>
<keyword evidence="4" id="KW-0479">Metal-binding</keyword>
<dbReference type="GO" id="GO:0046872">
    <property type="term" value="F:metal ion binding"/>
    <property type="evidence" value="ECO:0007669"/>
    <property type="project" value="UniProtKB-KW"/>
</dbReference>
<evidence type="ECO:0000256" key="7">
    <source>
        <dbReference type="ARBA" id="ARBA00023285"/>
    </source>
</evidence>
<name>A0A538T551_UNCEI</name>
<dbReference type="PANTHER" id="PTHR43808:SF25">
    <property type="entry name" value="PEPTIDASE M20 DIMERISATION DOMAIN-CONTAINING PROTEIN"/>
    <property type="match status" value="1"/>
</dbReference>
<dbReference type="Gene3D" id="3.40.630.10">
    <property type="entry name" value="Zn peptidases"/>
    <property type="match status" value="2"/>
</dbReference>
<dbReference type="Proteomes" id="UP000316852">
    <property type="component" value="Unassembled WGS sequence"/>
</dbReference>
<reference evidence="10 11" key="1">
    <citation type="journal article" date="2019" name="Nat. Microbiol.">
        <title>Mediterranean grassland soil C-N compound turnover is dependent on rainfall and depth, and is mediated by genomically divergent microorganisms.</title>
        <authorList>
            <person name="Diamond S."/>
            <person name="Andeer P.F."/>
            <person name="Li Z."/>
            <person name="Crits-Christoph A."/>
            <person name="Burstein D."/>
            <person name="Anantharaman K."/>
            <person name="Lane K.R."/>
            <person name="Thomas B.C."/>
            <person name="Pan C."/>
            <person name="Northen T.R."/>
            <person name="Banfield J.F."/>
        </authorList>
    </citation>
    <scope>NUCLEOTIDE SEQUENCE [LARGE SCALE GENOMIC DNA]</scope>
    <source>
        <strain evidence="10">WS_6</strain>
    </source>
</reference>
<dbReference type="PANTHER" id="PTHR43808">
    <property type="entry name" value="ACETYLORNITHINE DEACETYLASE"/>
    <property type="match status" value="1"/>
</dbReference>
<comment type="similarity">
    <text evidence="3">Belongs to the peptidase M20A family.</text>
</comment>
<protein>
    <submittedName>
        <fullName evidence="10">ArgE/DapE family deacylase</fullName>
    </submittedName>
</protein>
<evidence type="ECO:0000256" key="6">
    <source>
        <dbReference type="ARBA" id="ARBA00022833"/>
    </source>
</evidence>
<dbReference type="Pfam" id="PF07687">
    <property type="entry name" value="M20_dimer"/>
    <property type="match status" value="1"/>
</dbReference>
<dbReference type="InterPro" id="IPR050072">
    <property type="entry name" value="Peptidase_M20A"/>
</dbReference>
<dbReference type="InterPro" id="IPR002933">
    <property type="entry name" value="Peptidase_M20"/>
</dbReference>
<dbReference type="Gene3D" id="3.30.70.360">
    <property type="match status" value="1"/>
</dbReference>
<dbReference type="EMBL" id="VBOW01000030">
    <property type="protein sequence ID" value="TMQ58747.1"/>
    <property type="molecule type" value="Genomic_DNA"/>
</dbReference>
<evidence type="ECO:0000256" key="2">
    <source>
        <dbReference type="ARBA" id="ARBA00001947"/>
    </source>
</evidence>
<keyword evidence="5" id="KW-0378">Hydrolase</keyword>
<sequence>MEDQSGVPASLAPRPGGRATSGAAEEIPPAVKADPLGPEEVVGLLRDLIRIPSVNPRLASEEAHGEQRIAAFAAEWLRARGVHAWLDEVGPDRPNVVGEVGDPGGPQLILCAHLDTVGTAGMTIPPFEPVLENGRVYGRGSYDMKGGVAAVMCAAVALAREKLRGRVLVALVADEEYASEGAEHFVRKYAADGCILTEGSEGKLILAHKGFVWVDVVTRGRAAHGSRWDLGRSAIGRMGRIIAALEEFDSSELRGRVHPLVGPASMHCSLIEGGVGVSTYAPECRMQVERRTLPGETPEQVIDELERLLRGAGEDGEVKLRFSRPPLLTDRNARVAQCARESVAAVVGTAPEEAGVGYWMDAAVFAAAGIPSVNYGPTGAGAHEAVEWVDADSVVSCARVLHESARRFLGIRP</sequence>
<feature type="domain" description="Peptidase M20 dimerisation" evidence="9">
    <location>
        <begin position="207"/>
        <end position="314"/>
    </location>
</feature>
<keyword evidence="7" id="KW-0170">Cobalt</keyword>
<evidence type="ECO:0000256" key="4">
    <source>
        <dbReference type="ARBA" id="ARBA00022723"/>
    </source>
</evidence>
<dbReference type="InterPro" id="IPR010182">
    <property type="entry name" value="ArgE/DapE"/>
</dbReference>
<gene>
    <name evidence="10" type="ORF">E6K76_06915</name>
</gene>
<evidence type="ECO:0000256" key="1">
    <source>
        <dbReference type="ARBA" id="ARBA00001941"/>
    </source>
</evidence>
<comment type="caution">
    <text evidence="10">The sequence shown here is derived from an EMBL/GenBank/DDBJ whole genome shotgun (WGS) entry which is preliminary data.</text>
</comment>
<dbReference type="NCBIfam" id="TIGR01910">
    <property type="entry name" value="DapE-ArgE"/>
    <property type="match status" value="1"/>
</dbReference>
<evidence type="ECO:0000313" key="11">
    <source>
        <dbReference type="Proteomes" id="UP000316852"/>
    </source>
</evidence>
<accession>A0A538T551</accession>
<dbReference type="SUPFAM" id="SSF55031">
    <property type="entry name" value="Bacterial exopeptidase dimerisation domain"/>
    <property type="match status" value="1"/>
</dbReference>
<evidence type="ECO:0000256" key="8">
    <source>
        <dbReference type="SAM" id="MobiDB-lite"/>
    </source>
</evidence>
<dbReference type="SUPFAM" id="SSF53187">
    <property type="entry name" value="Zn-dependent exopeptidases"/>
    <property type="match status" value="1"/>
</dbReference>
<comment type="cofactor">
    <cofactor evidence="1">
        <name>Co(2+)</name>
        <dbReference type="ChEBI" id="CHEBI:48828"/>
    </cofactor>
</comment>
<dbReference type="Pfam" id="PF01546">
    <property type="entry name" value="Peptidase_M20"/>
    <property type="match status" value="1"/>
</dbReference>
<evidence type="ECO:0000256" key="5">
    <source>
        <dbReference type="ARBA" id="ARBA00022801"/>
    </source>
</evidence>
<dbReference type="InterPro" id="IPR036264">
    <property type="entry name" value="Bact_exopeptidase_dim_dom"/>
</dbReference>
<proteinExistence type="inferred from homology"/>
<dbReference type="GO" id="GO:0016787">
    <property type="term" value="F:hydrolase activity"/>
    <property type="evidence" value="ECO:0007669"/>
    <property type="project" value="UniProtKB-KW"/>
</dbReference>
<evidence type="ECO:0000256" key="3">
    <source>
        <dbReference type="ARBA" id="ARBA00006247"/>
    </source>
</evidence>
<dbReference type="AlphaFoldDB" id="A0A538T551"/>
<keyword evidence="6" id="KW-0862">Zinc</keyword>